<protein>
    <submittedName>
        <fullName evidence="1">Uncharacterized protein</fullName>
    </submittedName>
</protein>
<sequence>MTTHQTPVMDEEVLKQQVSHMESTTEYHVDHQQPLYPEEPKLHLKTFLVLFSVAMLNFAQLYNILALGAFGRNISTLLGDSGNAVWLSQSVAVCTAVLAPVFSRGSDLFGRKYFVVLGCAAGFVGDLIVSRATSMNMAIAGAAISGISYGAQPLAYAIPSEIVPRKYRVIANLFANVAGGIGAVIALLVGSTLMRNNHDEKFRILFYISAAIYAVSALICQALYSPPRLDSQVGSVSQRLGYMDWVGYGLFGGALTGITMGLTWGKNPCKLSDGWGSAHVLAPLLIGVALAIALAIHQWKFRPDGVFDRHIFSKSRNPAIALVAVAIEGAAFFCITNYFPTVAGVAFETDLRRVTTMLSIGFFTVFAVSPLVGLYSKKFKDLKVLDVAAFIFFAAFFGCMISVGLGSGLAIWFFPILFGLGLACGLTGIMAAAQFGAPADSIATVSALVISFRSLGGSIGLAVCTAIYSTKLSHELPTQIASRVIPLGFNPQYLGMLIGGLADQNPALLGSIPGISPAIIGAGVTGLKQAFINSTKGVWYFGLAVSCVGALICVFIQNLTQEYTAEIDHPIEKPEVNHKEFA</sequence>
<organism evidence="1 2">
    <name type="scientific">Naganishia onofrii</name>
    <dbReference type="NCBI Taxonomy" id="1851511"/>
    <lineage>
        <taxon>Eukaryota</taxon>
        <taxon>Fungi</taxon>
        <taxon>Dikarya</taxon>
        <taxon>Basidiomycota</taxon>
        <taxon>Agaricomycotina</taxon>
        <taxon>Tremellomycetes</taxon>
        <taxon>Filobasidiales</taxon>
        <taxon>Filobasidiaceae</taxon>
        <taxon>Naganishia</taxon>
    </lineage>
</organism>
<evidence type="ECO:0000313" key="2">
    <source>
        <dbReference type="Proteomes" id="UP001234202"/>
    </source>
</evidence>
<name>A0ACC2X8W8_9TREE</name>
<reference evidence="1" key="1">
    <citation type="submission" date="2023-04" db="EMBL/GenBank/DDBJ databases">
        <title>Draft Genome sequencing of Naganishia species isolated from polar environments using Oxford Nanopore Technology.</title>
        <authorList>
            <person name="Leo P."/>
            <person name="Venkateswaran K."/>
        </authorList>
    </citation>
    <scope>NUCLEOTIDE SEQUENCE</scope>
    <source>
        <strain evidence="1">DBVPG 5303</strain>
    </source>
</reference>
<gene>
    <name evidence="1" type="ORF">QFC24_005161</name>
</gene>
<comment type="caution">
    <text evidence="1">The sequence shown here is derived from an EMBL/GenBank/DDBJ whole genome shotgun (WGS) entry which is preliminary data.</text>
</comment>
<dbReference type="Proteomes" id="UP001234202">
    <property type="component" value="Unassembled WGS sequence"/>
</dbReference>
<keyword evidence="2" id="KW-1185">Reference proteome</keyword>
<accession>A0ACC2X8W8</accession>
<proteinExistence type="predicted"/>
<dbReference type="EMBL" id="JASBWV010000020">
    <property type="protein sequence ID" value="KAJ9120488.1"/>
    <property type="molecule type" value="Genomic_DNA"/>
</dbReference>
<evidence type="ECO:0000313" key="1">
    <source>
        <dbReference type="EMBL" id="KAJ9120488.1"/>
    </source>
</evidence>